<dbReference type="PROSITE" id="PS50104">
    <property type="entry name" value="TIR"/>
    <property type="match status" value="1"/>
</dbReference>
<dbReference type="GO" id="GO:0007165">
    <property type="term" value="P:signal transduction"/>
    <property type="evidence" value="ECO:0007669"/>
    <property type="project" value="InterPro"/>
</dbReference>
<sequence>MLSMASSSSLSCNSKYDVFLSFRGEDVRKGFLSHVRKGLESEGIIAFVDDNMERGESVGPLLVGAIKQSRVAIVLLSSNYTSSSWCLDELVEIMKCRDEYKQPVLPIFYKVDPSDVRKQKGDFGKVFDETCARKTEEVKEAWRKALEDVAGIAGYDFSN</sequence>
<dbReference type="STRING" id="109376.A0A0D2ZX46"/>
<reference evidence="3" key="1">
    <citation type="journal article" date="2014" name="Genome Biol.">
        <title>Transcriptome and methylome profiling reveals relics of genome dominance in the mesopolyploid Brassica oleracea.</title>
        <authorList>
            <person name="Parkin I.A."/>
            <person name="Koh C."/>
            <person name="Tang H."/>
            <person name="Robinson S.J."/>
            <person name="Kagale S."/>
            <person name="Clarke W.E."/>
            <person name="Town C.D."/>
            <person name="Nixon J."/>
            <person name="Krishnakumar V."/>
            <person name="Bidwell S.L."/>
            <person name="Denoeud F."/>
            <person name="Belcram H."/>
            <person name="Links M.G."/>
            <person name="Just J."/>
            <person name="Clarke C."/>
            <person name="Bender T."/>
            <person name="Huebert T."/>
            <person name="Mason A.S."/>
            <person name="Pires J.C."/>
            <person name="Barker G."/>
            <person name="Moore J."/>
            <person name="Walley P.G."/>
            <person name="Manoli S."/>
            <person name="Batley J."/>
            <person name="Edwards D."/>
            <person name="Nelson M.N."/>
            <person name="Wang X."/>
            <person name="Paterson A.H."/>
            <person name="King G."/>
            <person name="Bancroft I."/>
            <person name="Chalhoub B."/>
            <person name="Sharpe A.G."/>
        </authorList>
    </citation>
    <scope>NUCLEOTIDE SEQUENCE [LARGE SCALE GENOMIC DNA]</scope>
    <source>
        <strain evidence="3">cv. TO1000</strain>
    </source>
</reference>
<dbReference type="Proteomes" id="UP000032141">
    <property type="component" value="Unassembled WGS sequence"/>
</dbReference>
<name>A0A0D2ZX46_BRAOL</name>
<dbReference type="HOGENOM" id="CLU_001561_3_3_1"/>
<reference evidence="3" key="2">
    <citation type="submission" date="2015-06" db="UniProtKB">
        <authorList>
            <consortium name="EnsemblPlants"/>
        </authorList>
    </citation>
    <scope>IDENTIFICATION</scope>
</reference>
<dbReference type="PANTHER" id="PTHR32009:SF115">
    <property type="entry name" value="RPP1-LIKE DISEASE RESISTANCE PROTEIN-RELATED"/>
    <property type="match status" value="1"/>
</dbReference>
<protein>
    <recommendedName>
        <fullName evidence="2">TIR domain-containing protein</fullName>
    </recommendedName>
</protein>
<evidence type="ECO:0000259" key="2">
    <source>
        <dbReference type="PROSITE" id="PS50104"/>
    </source>
</evidence>
<dbReference type="Pfam" id="PF01582">
    <property type="entry name" value="TIR"/>
    <property type="match status" value="1"/>
</dbReference>
<dbReference type="FunFam" id="3.40.50.10140:FF:000007">
    <property type="entry name" value="Disease resistance protein (TIR-NBS-LRR class)"/>
    <property type="match status" value="1"/>
</dbReference>
<dbReference type="PANTHER" id="PTHR32009">
    <property type="entry name" value="TMV RESISTANCE PROTEIN N-LIKE"/>
    <property type="match status" value="1"/>
</dbReference>
<dbReference type="InterPro" id="IPR035897">
    <property type="entry name" value="Toll_tir_struct_dom_sf"/>
</dbReference>
<dbReference type="OMA" id="NEEQHME"/>
<feature type="domain" description="TIR" evidence="2">
    <location>
        <begin position="14"/>
        <end position="159"/>
    </location>
</feature>
<organism evidence="3 4">
    <name type="scientific">Brassica oleracea var. oleracea</name>
    <dbReference type="NCBI Taxonomy" id="109376"/>
    <lineage>
        <taxon>Eukaryota</taxon>
        <taxon>Viridiplantae</taxon>
        <taxon>Streptophyta</taxon>
        <taxon>Embryophyta</taxon>
        <taxon>Tracheophyta</taxon>
        <taxon>Spermatophyta</taxon>
        <taxon>Magnoliopsida</taxon>
        <taxon>eudicotyledons</taxon>
        <taxon>Gunneridae</taxon>
        <taxon>Pentapetalae</taxon>
        <taxon>rosids</taxon>
        <taxon>malvids</taxon>
        <taxon>Brassicales</taxon>
        <taxon>Brassicaceae</taxon>
        <taxon>Brassiceae</taxon>
        <taxon>Brassica</taxon>
    </lineage>
</organism>
<evidence type="ECO:0000256" key="1">
    <source>
        <dbReference type="ARBA" id="ARBA00023027"/>
    </source>
</evidence>
<dbReference type="SMART" id="SM00255">
    <property type="entry name" value="TIR"/>
    <property type="match status" value="1"/>
</dbReference>
<dbReference type="Gene3D" id="3.40.50.10140">
    <property type="entry name" value="Toll/interleukin-1 receptor homology (TIR) domain"/>
    <property type="match status" value="1"/>
</dbReference>
<evidence type="ECO:0000313" key="4">
    <source>
        <dbReference type="Proteomes" id="UP000032141"/>
    </source>
</evidence>
<dbReference type="InterPro" id="IPR000157">
    <property type="entry name" value="TIR_dom"/>
</dbReference>
<proteinExistence type="predicted"/>
<dbReference type="SUPFAM" id="SSF52200">
    <property type="entry name" value="Toll/Interleukin receptor TIR domain"/>
    <property type="match status" value="1"/>
</dbReference>
<keyword evidence="4" id="KW-1185">Reference proteome</keyword>
<dbReference type="Gramene" id="Bo04511s010.1">
    <property type="protein sequence ID" value="Bo04511s010.1"/>
    <property type="gene ID" value="Bo04511s010"/>
</dbReference>
<evidence type="ECO:0000313" key="3">
    <source>
        <dbReference type="EnsemblPlants" id="Bo04511s010.1"/>
    </source>
</evidence>
<dbReference type="AlphaFoldDB" id="A0A0D2ZX46"/>
<dbReference type="EnsemblPlants" id="Bo04511s010.1">
    <property type="protein sequence ID" value="Bo04511s010.1"/>
    <property type="gene ID" value="Bo04511s010"/>
</dbReference>
<accession>A0A0D2ZX46</accession>
<keyword evidence="1" id="KW-0520">NAD</keyword>